<dbReference type="Pfam" id="PF13408">
    <property type="entry name" value="Zn_ribbon_recom"/>
    <property type="match status" value="1"/>
</dbReference>
<feature type="domain" description="Resolvase/invertase-type recombinase catalytic" evidence="2">
    <location>
        <begin position="12"/>
        <end position="161"/>
    </location>
</feature>
<dbReference type="InterPro" id="IPR006119">
    <property type="entry name" value="Resolv_N"/>
</dbReference>
<dbReference type="Gene3D" id="3.90.1750.20">
    <property type="entry name" value="Putative Large Serine Recombinase, Chain B, Domain 2"/>
    <property type="match status" value="1"/>
</dbReference>
<evidence type="ECO:0000256" key="1">
    <source>
        <dbReference type="SAM" id="Coils"/>
    </source>
</evidence>
<dbReference type="InterPro" id="IPR025827">
    <property type="entry name" value="Zn_ribbon_recom_dom"/>
</dbReference>
<dbReference type="InterPro" id="IPR050639">
    <property type="entry name" value="SSR_resolvase"/>
</dbReference>
<protein>
    <submittedName>
        <fullName evidence="4">Recombinase family protein</fullName>
    </submittedName>
</protein>
<dbReference type="Pfam" id="PF00239">
    <property type="entry name" value="Resolvase"/>
    <property type="match status" value="1"/>
</dbReference>
<evidence type="ECO:0000313" key="4">
    <source>
        <dbReference type="EMBL" id="MXP74628.1"/>
    </source>
</evidence>
<dbReference type="GO" id="GO:0000150">
    <property type="term" value="F:DNA strand exchange activity"/>
    <property type="evidence" value="ECO:0007669"/>
    <property type="project" value="InterPro"/>
</dbReference>
<dbReference type="InterPro" id="IPR011109">
    <property type="entry name" value="DNA_bind_recombinase_dom"/>
</dbReference>
<dbReference type="CDD" id="cd03770">
    <property type="entry name" value="SR_TndX_transposase"/>
    <property type="match status" value="1"/>
</dbReference>
<organism evidence="4 5">
    <name type="scientific">Sporofaciens musculi</name>
    <dbReference type="NCBI Taxonomy" id="2681861"/>
    <lineage>
        <taxon>Bacteria</taxon>
        <taxon>Bacillati</taxon>
        <taxon>Bacillota</taxon>
        <taxon>Clostridia</taxon>
        <taxon>Lachnospirales</taxon>
        <taxon>Lachnospiraceae</taxon>
        <taxon>Sporofaciens</taxon>
    </lineage>
</organism>
<dbReference type="InterPro" id="IPR038109">
    <property type="entry name" value="DNA_bind_recomb_sf"/>
</dbReference>
<dbReference type="InterPro" id="IPR036162">
    <property type="entry name" value="Resolvase-like_N_sf"/>
</dbReference>
<name>A0A7X3MDV9_9FIRM</name>
<dbReference type="PANTHER" id="PTHR30461">
    <property type="entry name" value="DNA-INVERTASE FROM LAMBDOID PROPHAGE"/>
    <property type="match status" value="1"/>
</dbReference>
<dbReference type="Proteomes" id="UP000460412">
    <property type="component" value="Unassembled WGS sequence"/>
</dbReference>
<dbReference type="Pfam" id="PF14287">
    <property type="entry name" value="DUF4368"/>
    <property type="match status" value="1"/>
</dbReference>
<evidence type="ECO:0000259" key="3">
    <source>
        <dbReference type="PROSITE" id="PS51737"/>
    </source>
</evidence>
<sequence>MAGIKEEKKIYSVGIYCRLSKDDGTENESASIATQKSILTDYVKKQGWHLAKTYVDDGYSGTNFQRPSFQNMIKDIENGLINCVITKDLSRLGRNYLDCGLYLEVFFPENNVRYIAVNDGVDTLNKSVMDITPFRNILNEMYAADISVKIKSAYRARFQQGKFMGTYAPYGYIKDPADHNHLLIDDKVAHVVREIFDLALAGNGISKIRKHINKQHVLRPAAYAAEQGAAGYERYFEDNEENRYIWSENSVRGILRSPIYAGNLAGYKRIAANMKSKKRPSKLPEEWEVIPDTHEGIVTQEEFDTVQQLMTSRRREQNAGGFENIFAGVIKCADCGYALRAMSANRRKRPDIIDCVQYTCNNYGRYGNIMCTAHAIEARDLFNAVLADINRFADMAVNDERAVKAIEKRLTETDQSKAKAMEKEQKKLNKRLAELDRLFSSLYEDKVMERITERNFEMMSGKYQKEQLEIEARLREVTETLNESYEKSQGIRDFLSLLRNYQGLKELDATVVNALIDKILVSEREKMADGTVRQEIKIYYKFIGFVGELHITPTKRWTALPAKPCTVCGIEYVPGSGISKYCPVCAKKIQREKSNESKRRSREQKRMACIELSEKSNLFDS</sequence>
<dbReference type="InterPro" id="IPR025378">
    <property type="entry name" value="DUF4368"/>
</dbReference>
<dbReference type="SUPFAM" id="SSF53041">
    <property type="entry name" value="Resolvase-like"/>
    <property type="match status" value="1"/>
</dbReference>
<evidence type="ECO:0000259" key="2">
    <source>
        <dbReference type="PROSITE" id="PS51736"/>
    </source>
</evidence>
<keyword evidence="5" id="KW-1185">Reference proteome</keyword>
<dbReference type="PANTHER" id="PTHR30461:SF23">
    <property type="entry name" value="DNA RECOMBINASE-RELATED"/>
    <property type="match status" value="1"/>
</dbReference>
<dbReference type="AlphaFoldDB" id="A0A7X3MDV9"/>
<dbReference type="PROSITE" id="PS51736">
    <property type="entry name" value="RECOMBINASES_3"/>
    <property type="match status" value="1"/>
</dbReference>
<comment type="caution">
    <text evidence="4">The sequence shown here is derived from an EMBL/GenBank/DDBJ whole genome shotgun (WGS) entry which is preliminary data.</text>
</comment>
<dbReference type="Pfam" id="PF07508">
    <property type="entry name" value="Recombinase"/>
    <property type="match status" value="1"/>
</dbReference>
<evidence type="ECO:0000313" key="5">
    <source>
        <dbReference type="Proteomes" id="UP000460412"/>
    </source>
</evidence>
<reference evidence="4 5" key="1">
    <citation type="submission" date="2019-12" db="EMBL/GenBank/DDBJ databases">
        <title>Sporaefaciens musculi gen. nov., sp. nov., a novel bacterium isolated from the caecum of an obese mouse.</title>
        <authorList>
            <person name="Rasmussen T.S."/>
            <person name="Streidl T."/>
            <person name="Hitch T.C.A."/>
            <person name="Wortmann E."/>
            <person name="Deptula P."/>
            <person name="Hansen M."/>
            <person name="Nielsen D.S."/>
            <person name="Clavel T."/>
            <person name="Vogensen F.K."/>
        </authorList>
    </citation>
    <scope>NUCLEOTIDE SEQUENCE [LARGE SCALE GENOMIC DNA]</scope>
    <source>
        <strain evidence="4 5">WCA-9-b2</strain>
    </source>
</reference>
<dbReference type="PROSITE" id="PS51737">
    <property type="entry name" value="RECOMBINASE_DNA_BIND"/>
    <property type="match status" value="1"/>
</dbReference>
<dbReference type="RefSeq" id="WP_159749981.1">
    <property type="nucleotide sequence ID" value="NZ_WUQX01000001.1"/>
</dbReference>
<dbReference type="EMBL" id="WUQX01000001">
    <property type="protein sequence ID" value="MXP74628.1"/>
    <property type="molecule type" value="Genomic_DNA"/>
</dbReference>
<gene>
    <name evidence="4" type="ORF">GN277_04315</name>
</gene>
<proteinExistence type="predicted"/>
<feature type="coiled-coil region" evidence="1">
    <location>
        <begin position="403"/>
        <end position="438"/>
    </location>
</feature>
<keyword evidence="1" id="KW-0175">Coiled coil</keyword>
<accession>A0A7X3MDV9</accession>
<dbReference type="SMART" id="SM00857">
    <property type="entry name" value="Resolvase"/>
    <property type="match status" value="1"/>
</dbReference>
<dbReference type="GO" id="GO:0003677">
    <property type="term" value="F:DNA binding"/>
    <property type="evidence" value="ECO:0007669"/>
    <property type="project" value="InterPro"/>
</dbReference>
<dbReference type="Gene3D" id="3.40.50.1390">
    <property type="entry name" value="Resolvase, N-terminal catalytic domain"/>
    <property type="match status" value="1"/>
</dbReference>
<feature type="domain" description="Recombinase" evidence="3">
    <location>
        <begin position="169"/>
        <end position="316"/>
    </location>
</feature>